<keyword evidence="1" id="KW-0694">RNA-binding</keyword>
<dbReference type="Proteomes" id="UP000184267">
    <property type="component" value="Unassembled WGS sequence"/>
</dbReference>
<accession>A0A1M2VWN1</accession>
<dbReference type="OMA" id="WFEYDHK"/>
<sequence length="1228" mass="139664">MEIELSDVAFEASVWDLKRTFGAILHSDEFHNADPKSPRAVNFKVTLNPGAGGVRNNGSGFLILPSRKLGDRLLKRVYEEGKPITVNGRKLRLFRSKRPPGRGLRETLEKTPYLEPDEEEKREQKLNRLDLGLHVDKVQFGVFYRRPEEPMTAPRVFSNEYEISHRDKGAGFLWFEYDHKLIRIQLGDRMTEEIGNNIAINFSNIRRLAIGMDFGNPFVCFDLLTPPMLERERFNRTLTGNDWRDQRKFRQRLDSLTPAHAVVAPYAHHLRVIMHNEADILKFRELCEIAEVQRPILANIEAFCRGFFAPKQLHKFHLWLQQFSWPVAFQIEALLRGGFLNTEDILGYFRVPLEKLYKDMGGQAAIVLRNFCEAFRTRNPKDSAADCLRRAMPENGKRDKASRMAMRKFEDHEERETRDKDMGKFQCHHITFTPTRVILEGPYVSVSNRVIRQFAGFEDHFVRVDFRDEDRLQYRWAREVDGTTLLTERVGGILKNGFELGGRRYEFLAYSSSALREHAVWFMNPFEHPTQGFVCAQHIRDSLGDFTNVIKQPSKYAARLAQAFTATDPSVSISRDQWEEMEDLESEQADYLFTDGVGTISQELGDMIWEALCTAKESLRRVDLTPHAYQIRFLGFKGVVVIDKRLKGIKMRLRPSMNKFEVPDMDIAPIEIARWFDRPGTSYLNKALIMILEDRGVEQKAFLKLQDVAAAQITTASDTITSTMLLLKAHNLGQSFNIPWILKALRAAGLGMRGEPDSPAGDLGDTFLRSLLIFAQHHILRDIKHGARIPIPDSYLLVGVADEGPVYQKEGVEDVFMLQEGQIYACIQNEGDEEPVYLKGTVSISRSPVVHPGDVQRVRAIGEPPAGKACFFRGLKNVVVLPSVGKRSLASMLGGGDLDGDLYSIIKYDPLIPIAHANPGNYESVGTRSLPDGRDSTVDDICDFIVEYINSDVLGLLSDRHLIIADQSKEGTHDPACLELAKLCSQAVDYPKNGVPVDIFDSPKLLIREKPDWKKAEDSDPRDTDYYFSSRALGELFRSIDLNNLKLPPSPAPLPNGALVLPTPREQPLSDVISIALRPFVEGQLYYFENADRNVAEMTALFQRYEQELRYICVTHALSDAPDIRLQEEEVVVGTILAVCSQQRWRRDRMHRMRLHSSELVRDVRRRLYQPADVLNPEQGELLYGLSQAWLAWDFGQRNRSVFGARSFGLVALNVVLDTLSKLGALVV</sequence>
<evidence type="ECO:0000256" key="1">
    <source>
        <dbReference type="RuleBase" id="RU363098"/>
    </source>
</evidence>
<feature type="region of interest" description="Disordered" evidence="2">
    <location>
        <begin position="394"/>
        <end position="415"/>
    </location>
</feature>
<keyword evidence="1" id="KW-0808">Transferase</keyword>
<evidence type="ECO:0000313" key="4">
    <source>
        <dbReference type="EMBL" id="OJT12024.1"/>
    </source>
</evidence>
<comment type="caution">
    <text evidence="4">The sequence shown here is derived from an EMBL/GenBank/DDBJ whole genome shotgun (WGS) entry which is preliminary data.</text>
</comment>
<dbReference type="Pfam" id="PF05183">
    <property type="entry name" value="RdRP"/>
    <property type="match status" value="1"/>
</dbReference>
<feature type="domain" description="RDRP core" evidence="3">
    <location>
        <begin position="432"/>
        <end position="1040"/>
    </location>
</feature>
<keyword evidence="1" id="KW-0696">RNA-directed RNA polymerase</keyword>
<reference evidence="4 5" key="1">
    <citation type="submission" date="2016-10" db="EMBL/GenBank/DDBJ databases">
        <title>Genome sequence of the basidiomycete white-rot fungus Trametes pubescens.</title>
        <authorList>
            <person name="Makela M.R."/>
            <person name="Granchi Z."/>
            <person name="Peng M."/>
            <person name="De Vries R.P."/>
            <person name="Grigoriev I."/>
            <person name="Riley R."/>
            <person name="Hilden K."/>
        </authorList>
    </citation>
    <scope>NUCLEOTIDE SEQUENCE [LARGE SCALE GENOMIC DNA]</scope>
    <source>
        <strain evidence="4 5">FBCC735</strain>
    </source>
</reference>
<dbReference type="STRING" id="154538.A0A1M2VWN1"/>
<dbReference type="InterPro" id="IPR057596">
    <property type="entry name" value="RDRP_core"/>
</dbReference>
<keyword evidence="5" id="KW-1185">Reference proteome</keyword>
<dbReference type="PANTHER" id="PTHR23079:SF55">
    <property type="entry name" value="RNA-DIRECTED RNA POLYMERASE"/>
    <property type="match status" value="1"/>
</dbReference>
<comment type="catalytic activity">
    <reaction evidence="1">
        <text>RNA(n) + a ribonucleoside 5'-triphosphate = RNA(n+1) + diphosphate</text>
        <dbReference type="Rhea" id="RHEA:21248"/>
        <dbReference type="Rhea" id="RHEA-COMP:14527"/>
        <dbReference type="Rhea" id="RHEA-COMP:17342"/>
        <dbReference type="ChEBI" id="CHEBI:33019"/>
        <dbReference type="ChEBI" id="CHEBI:61557"/>
        <dbReference type="ChEBI" id="CHEBI:140395"/>
        <dbReference type="EC" id="2.7.7.48"/>
    </reaction>
</comment>
<proteinExistence type="inferred from homology"/>
<protein>
    <recommendedName>
        <fullName evidence="1">RNA-dependent RNA polymerase</fullName>
        <ecNumber evidence="1">2.7.7.48</ecNumber>
    </recommendedName>
</protein>
<dbReference type="OrthoDB" id="6513042at2759"/>
<dbReference type="EC" id="2.7.7.48" evidence="1"/>
<name>A0A1M2VWN1_TRAPU</name>
<organism evidence="4 5">
    <name type="scientific">Trametes pubescens</name>
    <name type="common">White-rot fungus</name>
    <dbReference type="NCBI Taxonomy" id="154538"/>
    <lineage>
        <taxon>Eukaryota</taxon>
        <taxon>Fungi</taxon>
        <taxon>Dikarya</taxon>
        <taxon>Basidiomycota</taxon>
        <taxon>Agaricomycotina</taxon>
        <taxon>Agaricomycetes</taxon>
        <taxon>Polyporales</taxon>
        <taxon>Polyporaceae</taxon>
        <taxon>Trametes</taxon>
    </lineage>
</organism>
<dbReference type="EMBL" id="MNAD01000538">
    <property type="protein sequence ID" value="OJT12024.1"/>
    <property type="molecule type" value="Genomic_DNA"/>
</dbReference>
<gene>
    <name evidence="4" type="ORF">TRAPUB_11434</name>
</gene>
<dbReference type="AlphaFoldDB" id="A0A1M2VWN1"/>
<evidence type="ECO:0000256" key="2">
    <source>
        <dbReference type="SAM" id="MobiDB-lite"/>
    </source>
</evidence>
<dbReference type="GO" id="GO:0003968">
    <property type="term" value="F:RNA-directed RNA polymerase activity"/>
    <property type="evidence" value="ECO:0007669"/>
    <property type="project" value="UniProtKB-KW"/>
</dbReference>
<keyword evidence="1" id="KW-0548">Nucleotidyltransferase</keyword>
<dbReference type="GO" id="GO:0003723">
    <property type="term" value="F:RNA binding"/>
    <property type="evidence" value="ECO:0007669"/>
    <property type="project" value="UniProtKB-KW"/>
</dbReference>
<comment type="similarity">
    <text evidence="1">Belongs to the RdRP family.</text>
</comment>
<evidence type="ECO:0000313" key="5">
    <source>
        <dbReference type="Proteomes" id="UP000184267"/>
    </source>
</evidence>
<dbReference type="GO" id="GO:0030422">
    <property type="term" value="P:siRNA processing"/>
    <property type="evidence" value="ECO:0007669"/>
    <property type="project" value="TreeGrafter"/>
</dbReference>
<dbReference type="PANTHER" id="PTHR23079">
    <property type="entry name" value="RNA-DEPENDENT RNA POLYMERASE"/>
    <property type="match status" value="1"/>
</dbReference>
<evidence type="ECO:0000259" key="3">
    <source>
        <dbReference type="Pfam" id="PF05183"/>
    </source>
</evidence>
<dbReference type="GO" id="GO:0031380">
    <property type="term" value="C:nuclear RNA-directed RNA polymerase complex"/>
    <property type="evidence" value="ECO:0007669"/>
    <property type="project" value="TreeGrafter"/>
</dbReference>
<dbReference type="InterPro" id="IPR007855">
    <property type="entry name" value="RDRP"/>
</dbReference>